<dbReference type="Pfam" id="PF01458">
    <property type="entry name" value="SUFBD_core"/>
    <property type="match status" value="1"/>
</dbReference>
<evidence type="ECO:0000313" key="4">
    <source>
        <dbReference type="EMBL" id="MFD1671265.1"/>
    </source>
</evidence>
<accession>A0ABW4J5N2</accession>
<reference evidence="5" key="1">
    <citation type="journal article" date="2019" name="Int. J. Syst. Evol. Microbiol.">
        <title>The Global Catalogue of Microorganisms (GCM) 10K type strain sequencing project: providing services to taxonomists for standard genome sequencing and annotation.</title>
        <authorList>
            <consortium name="The Broad Institute Genomics Platform"/>
            <consortium name="The Broad Institute Genome Sequencing Center for Infectious Disease"/>
            <person name="Wu L."/>
            <person name="Ma J."/>
        </authorList>
    </citation>
    <scope>NUCLEOTIDE SEQUENCE [LARGE SCALE GENOMIC DNA]</scope>
    <source>
        <strain evidence="5">CCM 8896</strain>
    </source>
</reference>
<evidence type="ECO:0000259" key="3">
    <source>
        <dbReference type="Pfam" id="PF19295"/>
    </source>
</evidence>
<dbReference type="InterPro" id="IPR045595">
    <property type="entry name" value="SufBD_N"/>
</dbReference>
<sequence length="437" mass="48125">MKLAQTLPVSPDKVQSFSKAHEEPAWMTDLRTTALNQFDDLEFPKFERMNYRNWPLTNTQEFADTVSKADLLDKVTIAEEKAAGVIVQVGTTTTKVELDEDLAAKGVILTDIFTAQQKYSELLKEYYMQVAVKADSSKLTAFHAALMNNGAFLYVPKGVVIKEPIQAFYYQDSTQVQDFVHHLLLLADEGSEVTYLENFGTIGDTENIANIMAEVVAKDNSYVHFSAVDQLGPNTTTYLSRQGHLMQDARIDWAIGAMSNGNIISDFNSALRGEGAHAEANVVAISTGKQVQGVETRVTNFGRRTIGNILQHGVILQKATLTFNGVGQIVKGARGSDSQQENRVLMLSNKSIGDANPILLIDENDVRAGHAASVGRVDEQQMYYLMSRGIDKKTAERLVIRGFLGSVLAEIPAKAARAQLTETIERKLQDGQTTEDD</sequence>
<dbReference type="Pfam" id="PF19295">
    <property type="entry name" value="SufBD_N"/>
    <property type="match status" value="1"/>
</dbReference>
<protein>
    <submittedName>
        <fullName evidence="4">Fe-S cluster assembly protein SufD</fullName>
    </submittedName>
</protein>
<dbReference type="InterPro" id="IPR011542">
    <property type="entry name" value="SUF_FeS_clus_asmbl_SufD"/>
</dbReference>
<dbReference type="InterPro" id="IPR000825">
    <property type="entry name" value="SUF_FeS_clus_asmbl_SufBD_core"/>
</dbReference>
<keyword evidence="5" id="KW-1185">Reference proteome</keyword>
<dbReference type="PANTHER" id="PTHR30508:SF1">
    <property type="entry name" value="UPF0051 PROTEIN ABCI8, CHLOROPLASTIC-RELATED"/>
    <property type="match status" value="1"/>
</dbReference>
<feature type="domain" description="SUF system FeS cluster assembly SufBD N-terminal" evidence="3">
    <location>
        <begin position="23"/>
        <end position="166"/>
    </location>
</feature>
<dbReference type="EMBL" id="JBHTOP010000006">
    <property type="protein sequence ID" value="MFD1671265.1"/>
    <property type="molecule type" value="Genomic_DNA"/>
</dbReference>
<evidence type="ECO:0000259" key="2">
    <source>
        <dbReference type="Pfam" id="PF01458"/>
    </source>
</evidence>
<gene>
    <name evidence="4" type="primary">sufD</name>
    <name evidence="4" type="ORF">ACFQ5M_04070</name>
</gene>
<evidence type="ECO:0000313" key="5">
    <source>
        <dbReference type="Proteomes" id="UP001597267"/>
    </source>
</evidence>
<dbReference type="SUPFAM" id="SSF101960">
    <property type="entry name" value="Stabilizer of iron transporter SufD"/>
    <property type="match status" value="1"/>
</dbReference>
<dbReference type="NCBIfam" id="TIGR01981">
    <property type="entry name" value="sufD"/>
    <property type="match status" value="1"/>
</dbReference>
<evidence type="ECO:0000256" key="1">
    <source>
        <dbReference type="ARBA" id="ARBA00043967"/>
    </source>
</evidence>
<dbReference type="InterPro" id="IPR055346">
    <property type="entry name" value="Fe-S_cluster_assembly_SufBD"/>
</dbReference>
<comment type="similarity">
    <text evidence="1">Belongs to the iron-sulfur cluster assembly SufBD family.</text>
</comment>
<organism evidence="4 5">
    <name type="scientific">Agrilactobacillus yilanensis</name>
    <dbReference type="NCBI Taxonomy" id="2485997"/>
    <lineage>
        <taxon>Bacteria</taxon>
        <taxon>Bacillati</taxon>
        <taxon>Bacillota</taxon>
        <taxon>Bacilli</taxon>
        <taxon>Lactobacillales</taxon>
        <taxon>Lactobacillaceae</taxon>
        <taxon>Agrilactobacillus</taxon>
    </lineage>
</organism>
<dbReference type="PANTHER" id="PTHR30508">
    <property type="entry name" value="FES CLUSTER ASSEMBLY PROTEIN SUF"/>
    <property type="match status" value="1"/>
</dbReference>
<name>A0ABW4J5N2_9LACO</name>
<dbReference type="RefSeq" id="WP_125713534.1">
    <property type="nucleotide sequence ID" value="NZ_JBHTOP010000006.1"/>
</dbReference>
<feature type="domain" description="SUF system FeS cluster assembly SufBD core" evidence="2">
    <location>
        <begin position="177"/>
        <end position="403"/>
    </location>
</feature>
<dbReference type="Proteomes" id="UP001597267">
    <property type="component" value="Unassembled WGS sequence"/>
</dbReference>
<proteinExistence type="inferred from homology"/>
<comment type="caution">
    <text evidence="4">The sequence shown here is derived from an EMBL/GenBank/DDBJ whole genome shotgun (WGS) entry which is preliminary data.</text>
</comment>
<dbReference type="InterPro" id="IPR037284">
    <property type="entry name" value="SUF_FeS_clus_asmbl_SufBD_sf"/>
</dbReference>